<reference evidence="2" key="1">
    <citation type="submission" date="2018-05" db="EMBL/GenBank/DDBJ databases">
        <authorList>
            <person name="Lanie J.A."/>
            <person name="Ng W.-L."/>
            <person name="Kazmierczak K.M."/>
            <person name="Andrzejewski T.M."/>
            <person name="Davidsen T.M."/>
            <person name="Wayne K.J."/>
            <person name="Tettelin H."/>
            <person name="Glass J.I."/>
            <person name="Rusch D."/>
            <person name="Podicherti R."/>
            <person name="Tsui H.-C.T."/>
            <person name="Winkler M.E."/>
        </authorList>
    </citation>
    <scope>NUCLEOTIDE SEQUENCE</scope>
</reference>
<sequence>MQQSPVRRYILNNLTQHQKDIVRAAVRKFGLSRQAVLRHMKVLILDGRVEAHGKTRDRYYVLKPLVNKLFEFQITPDLSEDVVGRNHIYPHLKNFSENVREICEYGFSQIMNNVIAHSGGKECKIRLLINDQSISMRIRDDGRKGIFSRVASHYGLDDPRCAALELSKGKVSTDLKHHTGEGIFFAMRLFDRATIRSNGLLLRHTLSGGEWILEDSNERIRGTTVSFRISRRAIQTLRGVMNDFSTNGNGLLLFDRTEVPVRLASIDSESLMSRSQARRLLRGLEQFHEVALDFKAISSIGQPFADELFRVFPGENNKVRIVPNNTSPDVKVMIQRASNGEGIHETQPNGTTSGK</sequence>
<evidence type="ECO:0000259" key="1">
    <source>
        <dbReference type="Pfam" id="PF14213"/>
    </source>
</evidence>
<gene>
    <name evidence="2" type="ORF">METZ01_LOCUS61523</name>
</gene>
<dbReference type="InterPro" id="IPR036890">
    <property type="entry name" value="HATPase_C_sf"/>
</dbReference>
<protein>
    <recommendedName>
        <fullName evidence="1">DUF4325 domain-containing protein</fullName>
    </recommendedName>
</protein>
<accession>A0A381SYY5</accession>
<name>A0A381SYY5_9ZZZZ</name>
<dbReference type="Gene3D" id="3.30.565.10">
    <property type="entry name" value="Histidine kinase-like ATPase, C-terminal domain"/>
    <property type="match status" value="1"/>
</dbReference>
<dbReference type="InterPro" id="IPR036388">
    <property type="entry name" value="WH-like_DNA-bd_sf"/>
</dbReference>
<dbReference type="InterPro" id="IPR036390">
    <property type="entry name" value="WH_DNA-bd_sf"/>
</dbReference>
<dbReference type="InterPro" id="IPR025474">
    <property type="entry name" value="DUF4325"/>
</dbReference>
<dbReference type="AlphaFoldDB" id="A0A381SYY5"/>
<feature type="domain" description="DUF4325" evidence="1">
    <location>
        <begin position="276"/>
        <end position="331"/>
    </location>
</feature>
<proteinExistence type="predicted"/>
<dbReference type="SUPFAM" id="SSF55874">
    <property type="entry name" value="ATPase domain of HSP90 chaperone/DNA topoisomerase II/histidine kinase"/>
    <property type="match status" value="1"/>
</dbReference>
<organism evidence="2">
    <name type="scientific">marine metagenome</name>
    <dbReference type="NCBI Taxonomy" id="408172"/>
    <lineage>
        <taxon>unclassified sequences</taxon>
        <taxon>metagenomes</taxon>
        <taxon>ecological metagenomes</taxon>
    </lineage>
</organism>
<dbReference type="Pfam" id="PF14213">
    <property type="entry name" value="DUF4325"/>
    <property type="match status" value="1"/>
</dbReference>
<dbReference type="SUPFAM" id="SSF46785">
    <property type="entry name" value="Winged helix' DNA-binding domain"/>
    <property type="match status" value="1"/>
</dbReference>
<dbReference type="EMBL" id="UINC01003715">
    <property type="protein sequence ID" value="SVA08669.1"/>
    <property type="molecule type" value="Genomic_DNA"/>
</dbReference>
<evidence type="ECO:0000313" key="2">
    <source>
        <dbReference type="EMBL" id="SVA08669.1"/>
    </source>
</evidence>
<dbReference type="Gene3D" id="1.10.10.10">
    <property type="entry name" value="Winged helix-like DNA-binding domain superfamily/Winged helix DNA-binding domain"/>
    <property type="match status" value="1"/>
</dbReference>